<evidence type="ECO:0000256" key="4">
    <source>
        <dbReference type="SAM" id="MobiDB-lite"/>
    </source>
</evidence>
<accession>A0AAD5SG37</accession>
<evidence type="ECO:0000256" key="1">
    <source>
        <dbReference type="ARBA" id="ARBA00022574"/>
    </source>
</evidence>
<dbReference type="Pfam" id="PF00400">
    <property type="entry name" value="WD40"/>
    <property type="match status" value="2"/>
</dbReference>
<dbReference type="InterPro" id="IPR036047">
    <property type="entry name" value="F-box-like_dom_sf"/>
</dbReference>
<evidence type="ECO:0000259" key="5">
    <source>
        <dbReference type="PROSITE" id="PS50181"/>
    </source>
</evidence>
<feature type="compositionally biased region" description="Acidic residues" evidence="4">
    <location>
        <begin position="446"/>
        <end position="462"/>
    </location>
</feature>
<gene>
    <name evidence="6" type="ORF">HK097_004456</name>
</gene>
<keyword evidence="7" id="KW-1185">Reference proteome</keyword>
<dbReference type="Proteomes" id="UP001212841">
    <property type="component" value="Unassembled WGS sequence"/>
</dbReference>
<dbReference type="AlphaFoldDB" id="A0AAD5SG37"/>
<protein>
    <recommendedName>
        <fullName evidence="5">F-box domain-containing protein</fullName>
    </recommendedName>
</protein>
<dbReference type="InterPro" id="IPR011047">
    <property type="entry name" value="Quinoprotein_ADH-like_sf"/>
</dbReference>
<keyword evidence="1 3" id="KW-0853">WD repeat</keyword>
<dbReference type="PANTHER" id="PTHR19848">
    <property type="entry name" value="WD40 REPEAT PROTEIN"/>
    <property type="match status" value="1"/>
</dbReference>
<feature type="repeat" description="WD" evidence="3">
    <location>
        <begin position="237"/>
        <end position="277"/>
    </location>
</feature>
<organism evidence="6 7">
    <name type="scientific">Rhizophlyctis rosea</name>
    <dbReference type="NCBI Taxonomy" id="64517"/>
    <lineage>
        <taxon>Eukaryota</taxon>
        <taxon>Fungi</taxon>
        <taxon>Fungi incertae sedis</taxon>
        <taxon>Chytridiomycota</taxon>
        <taxon>Chytridiomycota incertae sedis</taxon>
        <taxon>Chytridiomycetes</taxon>
        <taxon>Rhizophlyctidales</taxon>
        <taxon>Rhizophlyctidaceae</taxon>
        <taxon>Rhizophlyctis</taxon>
    </lineage>
</organism>
<sequence length="483" mass="53994">MVVSWMSHVFQILPAELIAFIFNYLPLRPLARCFQTCKALHLLSKRPTTWRDACLRIHPTIPFSVMPSSASETFWKETCRTLIRNPKETIFNYYTPPLNISMKNARLSFHGKSLLCASDDTYTNDRRRHFLIARELSDLKCIGGSQHPFWQQSVYNVGQFVHIGSKVFHIEWNNSTSSSARVSDLQNPLIKNVLGGHTAKVFWIAADPSRNMVVTAGMDGTARVWDATTLACAHVLRNGHVGFIHTVAIAPQSFIVTAGQDRAIVVWDPTTGQELHTIRIGTGDATSCGQGSLAALGNIVAWHNLTSKSDEIVCYDVSAKKEMFRIDISWRHAQIPGGISLLIRLTPQFLFTNCGRQRDGTMEYLTYWDLGTGEKVGTLNATPLPHWDRDVHNAFVTGLVVSPEERQVIAAMRGGLIMVWKFDKGPDGQREADRVYADTNASAPLLEDDDGDDDDGDSDDSDMGYGNYGTNFVPRGRKYWRQG</sequence>
<comment type="caution">
    <text evidence="6">The sequence shown here is derived from an EMBL/GenBank/DDBJ whole genome shotgun (WGS) entry which is preliminary data.</text>
</comment>
<dbReference type="PROSITE" id="PS50181">
    <property type="entry name" value="FBOX"/>
    <property type="match status" value="1"/>
</dbReference>
<evidence type="ECO:0000313" key="6">
    <source>
        <dbReference type="EMBL" id="KAJ3053362.1"/>
    </source>
</evidence>
<name>A0AAD5SG37_9FUNG</name>
<dbReference type="InterPro" id="IPR001810">
    <property type="entry name" value="F-box_dom"/>
</dbReference>
<dbReference type="PROSITE" id="PS00678">
    <property type="entry name" value="WD_REPEATS_1"/>
    <property type="match status" value="1"/>
</dbReference>
<feature type="region of interest" description="Disordered" evidence="4">
    <location>
        <begin position="438"/>
        <end position="471"/>
    </location>
</feature>
<feature type="domain" description="F-box" evidence="5">
    <location>
        <begin position="7"/>
        <end position="53"/>
    </location>
</feature>
<evidence type="ECO:0000256" key="3">
    <source>
        <dbReference type="PROSITE-ProRule" id="PRU00221"/>
    </source>
</evidence>
<dbReference type="Pfam" id="PF12937">
    <property type="entry name" value="F-box-like"/>
    <property type="match status" value="1"/>
</dbReference>
<dbReference type="Gene3D" id="1.20.1280.50">
    <property type="match status" value="1"/>
</dbReference>
<evidence type="ECO:0000313" key="7">
    <source>
        <dbReference type="Proteomes" id="UP001212841"/>
    </source>
</evidence>
<dbReference type="PANTHER" id="PTHR19848:SF8">
    <property type="entry name" value="F-BOX AND WD REPEAT DOMAIN CONTAINING 7"/>
    <property type="match status" value="1"/>
</dbReference>
<proteinExistence type="predicted"/>
<keyword evidence="2" id="KW-0677">Repeat</keyword>
<dbReference type="PROSITE" id="PS50294">
    <property type="entry name" value="WD_REPEATS_REGION"/>
    <property type="match status" value="2"/>
</dbReference>
<dbReference type="SMART" id="SM00320">
    <property type="entry name" value="WD40"/>
    <property type="match status" value="3"/>
</dbReference>
<feature type="repeat" description="WD" evidence="3">
    <location>
        <begin position="194"/>
        <end position="235"/>
    </location>
</feature>
<dbReference type="SUPFAM" id="SSF50998">
    <property type="entry name" value="Quinoprotein alcohol dehydrogenase-like"/>
    <property type="match status" value="1"/>
</dbReference>
<dbReference type="PROSITE" id="PS50082">
    <property type="entry name" value="WD_REPEATS_2"/>
    <property type="match status" value="2"/>
</dbReference>
<dbReference type="InterPro" id="IPR001680">
    <property type="entry name" value="WD40_rpt"/>
</dbReference>
<dbReference type="InterPro" id="IPR019775">
    <property type="entry name" value="WD40_repeat_CS"/>
</dbReference>
<evidence type="ECO:0000256" key="2">
    <source>
        <dbReference type="ARBA" id="ARBA00022737"/>
    </source>
</evidence>
<dbReference type="SUPFAM" id="SSF81383">
    <property type="entry name" value="F-box domain"/>
    <property type="match status" value="1"/>
</dbReference>
<reference evidence="6" key="1">
    <citation type="submission" date="2020-05" db="EMBL/GenBank/DDBJ databases">
        <title>Phylogenomic resolution of chytrid fungi.</title>
        <authorList>
            <person name="Stajich J.E."/>
            <person name="Amses K."/>
            <person name="Simmons R."/>
            <person name="Seto K."/>
            <person name="Myers J."/>
            <person name="Bonds A."/>
            <person name="Quandt C.A."/>
            <person name="Barry K."/>
            <person name="Liu P."/>
            <person name="Grigoriev I."/>
            <person name="Longcore J.E."/>
            <person name="James T.Y."/>
        </authorList>
    </citation>
    <scope>NUCLEOTIDE SEQUENCE</scope>
    <source>
        <strain evidence="6">JEL0318</strain>
    </source>
</reference>
<dbReference type="Gene3D" id="2.130.10.10">
    <property type="entry name" value="YVTN repeat-like/Quinoprotein amine dehydrogenase"/>
    <property type="match status" value="1"/>
</dbReference>
<dbReference type="InterPro" id="IPR015943">
    <property type="entry name" value="WD40/YVTN_repeat-like_dom_sf"/>
</dbReference>
<dbReference type="EMBL" id="JADGJD010000214">
    <property type="protein sequence ID" value="KAJ3053362.1"/>
    <property type="molecule type" value="Genomic_DNA"/>
</dbReference>